<sequence length="56" mass="6588">MLLFYNGDILLLLFFIMEIENFSITTPNKINDHRQKNAPQNRLAAFVRLCPFAVFQ</sequence>
<dbReference type="Proteomes" id="UP000184480">
    <property type="component" value="Unassembled WGS sequence"/>
</dbReference>
<name>A0A1M5J9D6_9BACT</name>
<accession>A0A1M5J9D6</accession>
<evidence type="ECO:0000313" key="2">
    <source>
        <dbReference type="Proteomes" id="UP000184480"/>
    </source>
</evidence>
<reference evidence="2" key="1">
    <citation type="submission" date="2016-11" db="EMBL/GenBank/DDBJ databases">
        <authorList>
            <person name="Varghese N."/>
            <person name="Submissions S."/>
        </authorList>
    </citation>
    <scope>NUCLEOTIDE SEQUENCE [LARGE SCALE GENOMIC DNA]</scope>
    <source>
        <strain evidence="2">DSM 27370</strain>
    </source>
</reference>
<proteinExistence type="predicted"/>
<evidence type="ECO:0000313" key="1">
    <source>
        <dbReference type="EMBL" id="SHG37194.1"/>
    </source>
</evidence>
<gene>
    <name evidence="1" type="ORF">SAMN05444362_12247</name>
</gene>
<organism evidence="1 2">
    <name type="scientific">Dysgonomonas macrotermitis</name>
    <dbReference type="NCBI Taxonomy" id="1346286"/>
    <lineage>
        <taxon>Bacteria</taxon>
        <taxon>Pseudomonadati</taxon>
        <taxon>Bacteroidota</taxon>
        <taxon>Bacteroidia</taxon>
        <taxon>Bacteroidales</taxon>
        <taxon>Dysgonomonadaceae</taxon>
        <taxon>Dysgonomonas</taxon>
    </lineage>
</organism>
<dbReference type="EMBL" id="FQUC01000022">
    <property type="protein sequence ID" value="SHG37194.1"/>
    <property type="molecule type" value="Genomic_DNA"/>
</dbReference>
<protein>
    <submittedName>
        <fullName evidence="1">Uncharacterized protein</fullName>
    </submittedName>
</protein>
<keyword evidence="2" id="KW-1185">Reference proteome</keyword>
<dbReference type="AlphaFoldDB" id="A0A1M5J9D6"/>